<evidence type="ECO:0000256" key="6">
    <source>
        <dbReference type="SAM" id="SignalP"/>
    </source>
</evidence>
<dbReference type="Gene3D" id="3.20.20.80">
    <property type="entry name" value="Glycosidases"/>
    <property type="match status" value="1"/>
</dbReference>
<feature type="active site" description="Proton donor" evidence="4">
    <location>
        <position position="165"/>
    </location>
</feature>
<feature type="signal peptide" evidence="6">
    <location>
        <begin position="1"/>
        <end position="19"/>
    </location>
</feature>
<evidence type="ECO:0000256" key="1">
    <source>
        <dbReference type="ARBA" id="ARBA00007754"/>
    </source>
</evidence>
<dbReference type="EMBL" id="QUMQ01000001">
    <property type="protein sequence ID" value="REF98699.1"/>
    <property type="molecule type" value="Genomic_DNA"/>
</dbReference>
<sequence length="331" mass="35596">MKAGTLTAAITLAAGLALTACGSTTPGPGAGTGQPAAGAPASSAPPDKPVVAKVGDVLGDRPLFGVMLPERTKKAVDAIEKATDCRPELIKVFASVEDGISAKTLAEVPGTPLLSVEPWSTAGGEEQPDWRLARTIDGSWDEKYAAIARAVVAYQKPILVRFAHEMNGHWYPWGSTNGNRKGEYVKAWKHVVGLFRDMGATNALWVWSPNIIRGADSRTLKEFWPGEDYVDVVGLTGYGVRESDPTRTYKDTLELMYALTDKPIVLTEVGVQPGPEKRGWLKAFGPWLKSNPRIAGFIWNQVNRDGQWSFDDTDGNLAAFRSGLAKSGVAC</sequence>
<dbReference type="GO" id="GO:0016985">
    <property type="term" value="F:mannan endo-1,4-beta-mannosidase activity"/>
    <property type="evidence" value="ECO:0007669"/>
    <property type="project" value="InterPro"/>
</dbReference>
<feature type="domain" description="GH26" evidence="7">
    <location>
        <begin position="7"/>
        <end position="323"/>
    </location>
</feature>
<feature type="active site" description="Nucleophile" evidence="4">
    <location>
        <position position="268"/>
    </location>
</feature>
<keyword evidence="6" id="KW-0732">Signal</keyword>
<feature type="compositionally biased region" description="Low complexity" evidence="5">
    <location>
        <begin position="29"/>
        <end position="45"/>
    </location>
</feature>
<dbReference type="InterPro" id="IPR017853">
    <property type="entry name" value="GH"/>
</dbReference>
<dbReference type="PANTHER" id="PTHR40079">
    <property type="entry name" value="MANNAN ENDO-1,4-BETA-MANNOSIDASE E-RELATED"/>
    <property type="match status" value="1"/>
</dbReference>
<dbReference type="OrthoDB" id="9816550at2"/>
<protein>
    <submittedName>
        <fullName evidence="8">Glycosyl hydrolase family 26</fullName>
    </submittedName>
</protein>
<evidence type="ECO:0000256" key="3">
    <source>
        <dbReference type="ARBA" id="ARBA00023295"/>
    </source>
</evidence>
<dbReference type="Pfam" id="PF02156">
    <property type="entry name" value="Glyco_hydro_26"/>
    <property type="match status" value="1"/>
</dbReference>
<dbReference type="PRINTS" id="PR00739">
    <property type="entry name" value="GLHYDRLASE26"/>
</dbReference>
<dbReference type="AlphaFoldDB" id="A0A3D9ZPB3"/>
<dbReference type="InterPro" id="IPR000805">
    <property type="entry name" value="Glyco_hydro_26"/>
</dbReference>
<gene>
    <name evidence="8" type="ORF">DFJ67_4717</name>
</gene>
<dbReference type="Proteomes" id="UP000256913">
    <property type="component" value="Unassembled WGS sequence"/>
</dbReference>
<evidence type="ECO:0000256" key="4">
    <source>
        <dbReference type="PROSITE-ProRule" id="PRU01100"/>
    </source>
</evidence>
<dbReference type="SUPFAM" id="SSF51445">
    <property type="entry name" value="(Trans)glycosidases"/>
    <property type="match status" value="1"/>
</dbReference>
<evidence type="ECO:0000259" key="7">
    <source>
        <dbReference type="PROSITE" id="PS51764"/>
    </source>
</evidence>
<keyword evidence="3 4" id="KW-0326">Glycosidase</keyword>
<feature type="region of interest" description="Disordered" evidence="5">
    <location>
        <begin position="29"/>
        <end position="48"/>
    </location>
</feature>
<dbReference type="InterPro" id="IPR022790">
    <property type="entry name" value="GH26_dom"/>
</dbReference>
<comment type="similarity">
    <text evidence="1 4">Belongs to the glycosyl hydrolase 26 family.</text>
</comment>
<keyword evidence="2 4" id="KW-0378">Hydrolase</keyword>
<name>A0A3D9ZPB3_9ACTN</name>
<keyword evidence="9" id="KW-1185">Reference proteome</keyword>
<comment type="caution">
    <text evidence="8">The sequence shown here is derived from an EMBL/GenBank/DDBJ whole genome shotgun (WGS) entry which is preliminary data.</text>
</comment>
<evidence type="ECO:0000313" key="9">
    <source>
        <dbReference type="Proteomes" id="UP000256913"/>
    </source>
</evidence>
<evidence type="ECO:0000256" key="2">
    <source>
        <dbReference type="ARBA" id="ARBA00022801"/>
    </source>
</evidence>
<accession>A0A3D9ZPB3</accession>
<evidence type="ECO:0000313" key="8">
    <source>
        <dbReference type="EMBL" id="REF98699.1"/>
    </source>
</evidence>
<feature type="chain" id="PRO_5039061513" evidence="6">
    <location>
        <begin position="20"/>
        <end position="331"/>
    </location>
</feature>
<dbReference type="PANTHER" id="PTHR40079:SF4">
    <property type="entry name" value="GH26 DOMAIN-CONTAINING PROTEIN-RELATED"/>
    <property type="match status" value="1"/>
</dbReference>
<proteinExistence type="inferred from homology"/>
<dbReference type="RefSeq" id="WP_116069951.1">
    <property type="nucleotide sequence ID" value="NZ_BONB01000088.1"/>
</dbReference>
<evidence type="ECO:0000256" key="5">
    <source>
        <dbReference type="SAM" id="MobiDB-lite"/>
    </source>
</evidence>
<dbReference type="PROSITE" id="PS51257">
    <property type="entry name" value="PROKAR_LIPOPROTEIN"/>
    <property type="match status" value="1"/>
</dbReference>
<dbReference type="GO" id="GO:0006080">
    <property type="term" value="P:substituted mannan metabolic process"/>
    <property type="evidence" value="ECO:0007669"/>
    <property type="project" value="InterPro"/>
</dbReference>
<dbReference type="PROSITE" id="PS51764">
    <property type="entry name" value="GH26"/>
    <property type="match status" value="1"/>
</dbReference>
<organism evidence="8 9">
    <name type="scientific">Asanoa ferruginea</name>
    <dbReference type="NCBI Taxonomy" id="53367"/>
    <lineage>
        <taxon>Bacteria</taxon>
        <taxon>Bacillati</taxon>
        <taxon>Actinomycetota</taxon>
        <taxon>Actinomycetes</taxon>
        <taxon>Micromonosporales</taxon>
        <taxon>Micromonosporaceae</taxon>
        <taxon>Asanoa</taxon>
    </lineage>
</organism>
<reference evidence="8 9" key="1">
    <citation type="submission" date="2018-08" db="EMBL/GenBank/DDBJ databases">
        <title>Sequencing the genomes of 1000 actinobacteria strains.</title>
        <authorList>
            <person name="Klenk H.-P."/>
        </authorList>
    </citation>
    <scope>NUCLEOTIDE SEQUENCE [LARGE SCALE GENOMIC DNA]</scope>
    <source>
        <strain evidence="8 9">DSM 44099</strain>
    </source>
</reference>